<protein>
    <submittedName>
        <fullName evidence="1">Uncharacterized protein</fullName>
    </submittedName>
</protein>
<comment type="caution">
    <text evidence="1">The sequence shown here is derived from an EMBL/GenBank/DDBJ whole genome shotgun (WGS) entry which is preliminary data.</text>
</comment>
<keyword evidence="2" id="KW-1185">Reference proteome</keyword>
<sequence>MEIKTKSATEQPSTYRPAFLERLTEPRSGRFASLLNDAITQTPPVAAPATLDSSTMLRSPRFMDSMSIEQRRAIVEEKDFVPMPTAMKRARRTFK</sequence>
<accession>A0A1H0PMQ7</accession>
<proteinExistence type="predicted"/>
<evidence type="ECO:0000313" key="2">
    <source>
        <dbReference type="Proteomes" id="UP000183042"/>
    </source>
</evidence>
<name>A0A1H0PMQ7_9PSED</name>
<dbReference type="Proteomes" id="UP000183042">
    <property type="component" value="Unassembled WGS sequence"/>
</dbReference>
<reference evidence="1 2" key="1">
    <citation type="submission" date="2016-10" db="EMBL/GenBank/DDBJ databases">
        <authorList>
            <person name="Varghese N."/>
            <person name="Submissions S."/>
        </authorList>
    </citation>
    <scope>NUCLEOTIDE SEQUENCE [LARGE SCALE GENOMIC DNA]</scope>
    <source>
        <strain evidence="1 2">DSM 14939</strain>
    </source>
</reference>
<organism evidence="1 2">
    <name type="scientific">Pseudomonas congelans</name>
    <dbReference type="NCBI Taxonomy" id="200452"/>
    <lineage>
        <taxon>Bacteria</taxon>
        <taxon>Pseudomonadati</taxon>
        <taxon>Pseudomonadota</taxon>
        <taxon>Gammaproteobacteria</taxon>
        <taxon>Pseudomonadales</taxon>
        <taxon>Pseudomonadaceae</taxon>
        <taxon>Pseudomonas</taxon>
    </lineage>
</organism>
<evidence type="ECO:0000313" key="1">
    <source>
        <dbReference type="EMBL" id="SDP05935.1"/>
    </source>
</evidence>
<gene>
    <name evidence="1" type="ORF">SAMN05216596_102735</name>
</gene>
<dbReference type="EMBL" id="FNJH01000002">
    <property type="protein sequence ID" value="SDP05935.1"/>
    <property type="molecule type" value="Genomic_DNA"/>
</dbReference>